<dbReference type="EMBL" id="KB822711">
    <property type="protein sequence ID" value="ETN47156.1"/>
    <property type="molecule type" value="Genomic_DNA"/>
</dbReference>
<name>W2SEJ6_CYPE1</name>
<dbReference type="eggNOG" id="ENOG502ST1T">
    <property type="taxonomic scope" value="Eukaryota"/>
</dbReference>
<keyword evidence="2" id="KW-1185">Reference proteome</keyword>
<accession>W2SEJ6</accession>
<dbReference type="AlphaFoldDB" id="W2SEJ6"/>
<evidence type="ECO:0000313" key="2">
    <source>
        <dbReference type="Proteomes" id="UP000030752"/>
    </source>
</evidence>
<sequence>MATTTLYHLLLTTHNLPSSQNPLNKVEKIRAPGIYTSLTQAQAAAHRALFDLGLERDFFTVYEVREEEFAQHPSLGKGPDAIADKAGLAVHAVARDGSVWQVRVAATPVEHAKAKGWEASWEDGRVGGGDAYLVVRTKVRGEEERGGVREHVVLGATRTLGEARRVAAEAVQALKQEGKFEVAEMDDGEELGESTVGHAVGNDGENVFVSVVKVVELEAVRVGEASMRIR</sequence>
<dbReference type="InParanoid" id="W2SEJ6"/>
<protein>
    <submittedName>
        <fullName evidence="1">Uncharacterized protein</fullName>
    </submittedName>
</protein>
<organism evidence="1 2">
    <name type="scientific">Cyphellophora europaea (strain CBS 101466)</name>
    <name type="common">Phialophora europaea</name>
    <dbReference type="NCBI Taxonomy" id="1220924"/>
    <lineage>
        <taxon>Eukaryota</taxon>
        <taxon>Fungi</taxon>
        <taxon>Dikarya</taxon>
        <taxon>Ascomycota</taxon>
        <taxon>Pezizomycotina</taxon>
        <taxon>Eurotiomycetes</taxon>
        <taxon>Chaetothyriomycetidae</taxon>
        <taxon>Chaetothyriales</taxon>
        <taxon>Cyphellophoraceae</taxon>
        <taxon>Cyphellophora</taxon>
    </lineage>
</organism>
<proteinExistence type="predicted"/>
<dbReference type="RefSeq" id="XP_008711868.1">
    <property type="nucleotide sequence ID" value="XM_008713646.1"/>
</dbReference>
<dbReference type="VEuPathDB" id="FungiDB:HMPREF1541_01347"/>
<dbReference type="OrthoDB" id="3880401at2759"/>
<dbReference type="HOGENOM" id="CLU_082183_0_0_1"/>
<evidence type="ECO:0000313" key="1">
    <source>
        <dbReference type="EMBL" id="ETN47156.1"/>
    </source>
</evidence>
<dbReference type="GeneID" id="19968686"/>
<dbReference type="Proteomes" id="UP000030752">
    <property type="component" value="Unassembled WGS sequence"/>
</dbReference>
<reference evidence="1 2" key="1">
    <citation type="submission" date="2013-03" db="EMBL/GenBank/DDBJ databases">
        <title>The Genome Sequence of Phialophora europaea CBS 101466.</title>
        <authorList>
            <consortium name="The Broad Institute Genomics Platform"/>
            <person name="Cuomo C."/>
            <person name="de Hoog S."/>
            <person name="Gorbushina A."/>
            <person name="Walker B."/>
            <person name="Young S.K."/>
            <person name="Zeng Q."/>
            <person name="Gargeya S."/>
            <person name="Fitzgerald M."/>
            <person name="Haas B."/>
            <person name="Abouelleil A."/>
            <person name="Allen A.W."/>
            <person name="Alvarado L."/>
            <person name="Arachchi H.M."/>
            <person name="Berlin A.M."/>
            <person name="Chapman S.B."/>
            <person name="Gainer-Dewar J."/>
            <person name="Goldberg J."/>
            <person name="Griggs A."/>
            <person name="Gujja S."/>
            <person name="Hansen M."/>
            <person name="Howarth C."/>
            <person name="Imamovic A."/>
            <person name="Ireland A."/>
            <person name="Larimer J."/>
            <person name="McCowan C."/>
            <person name="Murphy C."/>
            <person name="Pearson M."/>
            <person name="Poon T.W."/>
            <person name="Priest M."/>
            <person name="Roberts A."/>
            <person name="Saif S."/>
            <person name="Shea T."/>
            <person name="Sisk P."/>
            <person name="Sykes S."/>
            <person name="Wortman J."/>
            <person name="Nusbaum C."/>
            <person name="Birren B."/>
        </authorList>
    </citation>
    <scope>NUCLEOTIDE SEQUENCE [LARGE SCALE GENOMIC DNA]</scope>
    <source>
        <strain evidence="1 2">CBS 101466</strain>
    </source>
</reference>
<gene>
    <name evidence="1" type="ORF">HMPREF1541_01347</name>
</gene>